<protein>
    <submittedName>
        <fullName evidence="7">MBL fold metallo-hydrolase</fullName>
    </submittedName>
</protein>
<dbReference type="EMBL" id="LJYW01000001">
    <property type="protein sequence ID" value="KPL54996.1"/>
    <property type="molecule type" value="Genomic_DNA"/>
</dbReference>
<comment type="caution">
    <text evidence="7">The sequence shown here is derived from an EMBL/GenBank/DDBJ whole genome shotgun (WGS) entry which is preliminary data.</text>
</comment>
<evidence type="ECO:0000256" key="4">
    <source>
        <dbReference type="ARBA" id="ARBA00022801"/>
    </source>
</evidence>
<keyword evidence="5" id="KW-0862">Zinc</keyword>
<keyword evidence="4 7" id="KW-0378">Hydrolase</keyword>
<dbReference type="Proteomes" id="UP000048984">
    <property type="component" value="Unassembled WGS sequence"/>
</dbReference>
<dbReference type="RefSeq" id="WP_054361162.1">
    <property type="nucleotide sequence ID" value="NZ_LJYW01000001.1"/>
</dbReference>
<dbReference type="InterPro" id="IPR001279">
    <property type="entry name" value="Metallo-B-lactamas"/>
</dbReference>
<dbReference type="AlphaFoldDB" id="A0A0P6VUR8"/>
<evidence type="ECO:0000256" key="3">
    <source>
        <dbReference type="ARBA" id="ARBA00022723"/>
    </source>
</evidence>
<organism evidence="7 8">
    <name type="scientific">Prosthecodimorpha hirschii</name>
    <dbReference type="NCBI Taxonomy" id="665126"/>
    <lineage>
        <taxon>Bacteria</taxon>
        <taxon>Pseudomonadati</taxon>
        <taxon>Pseudomonadota</taxon>
        <taxon>Alphaproteobacteria</taxon>
        <taxon>Hyphomicrobiales</taxon>
        <taxon>Ancalomicrobiaceae</taxon>
        <taxon>Prosthecodimorpha</taxon>
    </lineage>
</organism>
<gene>
    <name evidence="7" type="ORF">ABB55_24490</name>
</gene>
<keyword evidence="8" id="KW-1185">Reference proteome</keyword>
<proteinExistence type="inferred from homology"/>
<evidence type="ECO:0000259" key="6">
    <source>
        <dbReference type="SMART" id="SM00849"/>
    </source>
</evidence>
<evidence type="ECO:0000313" key="7">
    <source>
        <dbReference type="EMBL" id="KPL54996.1"/>
    </source>
</evidence>
<evidence type="ECO:0000256" key="5">
    <source>
        <dbReference type="ARBA" id="ARBA00022833"/>
    </source>
</evidence>
<dbReference type="SUPFAM" id="SSF56281">
    <property type="entry name" value="Metallo-hydrolase/oxidoreductase"/>
    <property type="match status" value="1"/>
</dbReference>
<dbReference type="PANTHER" id="PTHR42978">
    <property type="entry name" value="QUORUM-QUENCHING LACTONASE YTNP-RELATED-RELATED"/>
    <property type="match status" value="1"/>
</dbReference>
<feature type="domain" description="Metallo-beta-lactamase" evidence="6">
    <location>
        <begin position="37"/>
        <end position="237"/>
    </location>
</feature>
<name>A0A0P6VUR8_9HYPH</name>
<evidence type="ECO:0000256" key="2">
    <source>
        <dbReference type="ARBA" id="ARBA00007749"/>
    </source>
</evidence>
<dbReference type="InterPro" id="IPR036866">
    <property type="entry name" value="RibonucZ/Hydroxyglut_hydro"/>
</dbReference>
<dbReference type="STRING" id="665126.ABB55_24490"/>
<comment type="similarity">
    <text evidence="2">Belongs to the metallo-beta-lactamase superfamily.</text>
</comment>
<keyword evidence="3" id="KW-0479">Metal-binding</keyword>
<dbReference type="PANTHER" id="PTHR42978:SF7">
    <property type="entry name" value="METALLO-HYDROLASE RV2300C-RELATED"/>
    <property type="match status" value="1"/>
</dbReference>
<dbReference type="GO" id="GO:0046872">
    <property type="term" value="F:metal ion binding"/>
    <property type="evidence" value="ECO:0007669"/>
    <property type="project" value="UniProtKB-KW"/>
</dbReference>
<sequence length="265" mass="29896">MRDDQYRIHMIRYARSDRNRPANFFGGDPHDTPMPIDYFVWVLSNGARTIVVDTGFDEAVGRRRQRETIHPVGEGFRAIGLDPGTVSDVIVTHMHYDHAGNHDLLTGARYHVQDCEMAYVTGRCMCHHLLRHPFEEEDVVAMVRKVYQGRVEFHDGTGTVAPGVTVHKVGGHSRGLQIVRVETERGPVVLASDASHYYEHIENDRAFSVLVDLSELLEGYRTIRKLAPSMKHVVPGHDPAVFDRYPAAGPGLEGWAIRVDLEPNR</sequence>
<dbReference type="CDD" id="cd07729">
    <property type="entry name" value="AHL_lactonase_MBL-fold"/>
    <property type="match status" value="1"/>
</dbReference>
<evidence type="ECO:0000256" key="1">
    <source>
        <dbReference type="ARBA" id="ARBA00001947"/>
    </source>
</evidence>
<reference evidence="7 8" key="2">
    <citation type="submission" date="2015-10" db="EMBL/GenBank/DDBJ databases">
        <title>Draft Genome Sequence of Prosthecomicrobium hirschii ATCC 27832.</title>
        <authorList>
            <person name="Daniel J."/>
            <person name="Givan S.A."/>
            <person name="Brun Y.V."/>
            <person name="Brown P.J."/>
        </authorList>
    </citation>
    <scope>NUCLEOTIDE SEQUENCE [LARGE SCALE GENOMIC DNA]</scope>
    <source>
        <strain evidence="7 8">16</strain>
    </source>
</reference>
<dbReference type="InterPro" id="IPR051013">
    <property type="entry name" value="MBL_superfamily_lactonases"/>
</dbReference>
<dbReference type="SMART" id="SM00849">
    <property type="entry name" value="Lactamase_B"/>
    <property type="match status" value="1"/>
</dbReference>
<dbReference type="Pfam" id="PF00753">
    <property type="entry name" value="Lactamase_B"/>
    <property type="match status" value="1"/>
</dbReference>
<reference evidence="7 8" key="1">
    <citation type="submission" date="2015-09" db="EMBL/GenBank/DDBJ databases">
        <authorList>
            <person name="Jackson K.R."/>
            <person name="Lunt B.L."/>
            <person name="Fisher J.N.B."/>
            <person name="Gardner A.V."/>
            <person name="Bailey M.E."/>
            <person name="Deus L.M."/>
            <person name="Earl A.S."/>
            <person name="Gibby P.D."/>
            <person name="Hartmann K.A."/>
            <person name="Liu J.E."/>
            <person name="Manci A.M."/>
            <person name="Nielsen D.A."/>
            <person name="Solomon M.B."/>
            <person name="Breakwell D.P."/>
            <person name="Burnett S.H."/>
            <person name="Grose J.H."/>
        </authorList>
    </citation>
    <scope>NUCLEOTIDE SEQUENCE [LARGE SCALE GENOMIC DNA]</scope>
    <source>
        <strain evidence="7 8">16</strain>
    </source>
</reference>
<dbReference type="GO" id="GO:0016787">
    <property type="term" value="F:hydrolase activity"/>
    <property type="evidence" value="ECO:0007669"/>
    <property type="project" value="UniProtKB-KW"/>
</dbReference>
<accession>A0A0P6VUR8</accession>
<dbReference type="Gene3D" id="3.60.15.10">
    <property type="entry name" value="Ribonuclease Z/Hydroxyacylglutathione hydrolase-like"/>
    <property type="match status" value="1"/>
</dbReference>
<comment type="cofactor">
    <cofactor evidence="1">
        <name>Zn(2+)</name>
        <dbReference type="ChEBI" id="CHEBI:29105"/>
    </cofactor>
</comment>
<evidence type="ECO:0000313" key="8">
    <source>
        <dbReference type="Proteomes" id="UP000048984"/>
    </source>
</evidence>